<reference evidence="2 3" key="1">
    <citation type="submission" date="2021-12" db="EMBL/GenBank/DDBJ databases">
        <title>Genome sequencing of bacteria with rrn-lacking chromosome and rrn-plasmid.</title>
        <authorList>
            <person name="Anda M."/>
            <person name="Iwasaki W."/>
        </authorList>
    </citation>
    <scope>NUCLEOTIDE SEQUENCE [LARGE SCALE GENOMIC DNA]</scope>
    <source>
        <strain evidence="2 3">DSM 100852</strain>
        <plasmid evidence="2 3">pFA6</plasmid>
    </source>
</reference>
<geneLocation type="plasmid" evidence="2 3">
    <name>pFA6</name>
</geneLocation>
<dbReference type="KEGG" id="fax:FUAX_51580"/>
<proteinExistence type="predicted"/>
<gene>
    <name evidence="2" type="ORF">FUAX_51580</name>
</gene>
<protein>
    <submittedName>
        <fullName evidence="2">Uncharacterized protein</fullName>
    </submittedName>
</protein>
<dbReference type="Proteomes" id="UP001348817">
    <property type="component" value="Plasmid pFA6"/>
</dbReference>
<dbReference type="EMBL" id="AP025320">
    <property type="protein sequence ID" value="BDD12726.1"/>
    <property type="molecule type" value="Genomic_DNA"/>
</dbReference>
<organism evidence="2 3">
    <name type="scientific">Fulvitalea axinellae</name>
    <dbReference type="NCBI Taxonomy" id="1182444"/>
    <lineage>
        <taxon>Bacteria</taxon>
        <taxon>Pseudomonadati</taxon>
        <taxon>Bacteroidota</taxon>
        <taxon>Cytophagia</taxon>
        <taxon>Cytophagales</taxon>
        <taxon>Persicobacteraceae</taxon>
        <taxon>Fulvitalea</taxon>
    </lineage>
</organism>
<sequence length="105" mass="12113">MKYFYVLFLSLFLPIFGYSQTNTYTITFEDGLDAEVTVKDKLKRHPENIIGFSPIAIDLKSGIGLLFGGLSYDRFINKRRDILHAKYRVLPFSLHDEEANSFLSN</sequence>
<evidence type="ECO:0000313" key="2">
    <source>
        <dbReference type="EMBL" id="BDD12726.1"/>
    </source>
</evidence>
<keyword evidence="1" id="KW-0472">Membrane</keyword>
<keyword evidence="1" id="KW-1133">Transmembrane helix</keyword>
<evidence type="ECO:0000256" key="1">
    <source>
        <dbReference type="SAM" id="Phobius"/>
    </source>
</evidence>
<evidence type="ECO:0000313" key="3">
    <source>
        <dbReference type="Proteomes" id="UP001348817"/>
    </source>
</evidence>
<feature type="transmembrane region" description="Helical" evidence="1">
    <location>
        <begin position="49"/>
        <end position="70"/>
    </location>
</feature>
<dbReference type="AlphaFoldDB" id="A0AAU9CL17"/>
<accession>A0AAU9CL17</accession>
<name>A0AAU9CL17_9BACT</name>
<keyword evidence="1" id="KW-0812">Transmembrane</keyword>
<keyword evidence="3" id="KW-1185">Reference proteome</keyword>
<keyword evidence="2" id="KW-0614">Plasmid</keyword>